<feature type="signal peptide" evidence="1">
    <location>
        <begin position="1"/>
        <end position="18"/>
    </location>
</feature>
<dbReference type="RefSeq" id="WP_321391564.1">
    <property type="nucleotide sequence ID" value="NZ_CP139487.1"/>
</dbReference>
<protein>
    <recommendedName>
        <fullName evidence="4">Spore coat protein U domain-containing protein</fullName>
    </recommendedName>
</protein>
<sequence length="307" mass="33695">MKRILGMMGLLLSLTAWADPECEYRLTLSNATVQVLETSQVVELTASLYRGRDTSDSSRCDNYRIFFSKGLANSYQRRAYTILGQYLNYNLHRNNNQTGILKDFGDAINVNEFLDGTSPNRNTTYTQKFYVAVPGLSSTTSKGIYVDNIQASVYAFKPNSGKYIYEDSTSFTAYFYIPSNIDVSLVDEGGTFDASATSKVIDFGNLEKDQQKGVDLRVVSNSSYKVRLSSANGSKLKGPGTSVVNYSLKVNGGSVSLPANTAVEMGSGWATTSAGDKYNLKFQIMDDTKNLQSGLYQDNITITAIAN</sequence>
<dbReference type="KEGG" id="psti:SOO65_14580"/>
<evidence type="ECO:0000256" key="1">
    <source>
        <dbReference type="SAM" id="SignalP"/>
    </source>
</evidence>
<dbReference type="AlphaFoldDB" id="A0AAX4HLB3"/>
<proteinExistence type="predicted"/>
<reference evidence="2 3" key="1">
    <citation type="submission" date="2023-11" db="EMBL/GenBank/DDBJ databases">
        <title>Peredibacter starrii A3.12.</title>
        <authorList>
            <person name="Mitchell R.J."/>
        </authorList>
    </citation>
    <scope>NUCLEOTIDE SEQUENCE [LARGE SCALE GENOMIC DNA]</scope>
    <source>
        <strain evidence="2 3">A3.12</strain>
    </source>
</reference>
<evidence type="ECO:0008006" key="4">
    <source>
        <dbReference type="Google" id="ProtNLM"/>
    </source>
</evidence>
<gene>
    <name evidence="2" type="ORF">SOO65_14580</name>
</gene>
<feature type="chain" id="PRO_5043904097" description="Spore coat protein U domain-containing protein" evidence="1">
    <location>
        <begin position="19"/>
        <end position="307"/>
    </location>
</feature>
<dbReference type="Proteomes" id="UP001324634">
    <property type="component" value="Chromosome"/>
</dbReference>
<keyword evidence="3" id="KW-1185">Reference proteome</keyword>
<evidence type="ECO:0000313" key="2">
    <source>
        <dbReference type="EMBL" id="WPU63918.1"/>
    </source>
</evidence>
<keyword evidence="1" id="KW-0732">Signal</keyword>
<organism evidence="2 3">
    <name type="scientific">Peredibacter starrii</name>
    <dbReference type="NCBI Taxonomy" id="28202"/>
    <lineage>
        <taxon>Bacteria</taxon>
        <taxon>Pseudomonadati</taxon>
        <taxon>Bdellovibrionota</taxon>
        <taxon>Bacteriovoracia</taxon>
        <taxon>Bacteriovoracales</taxon>
        <taxon>Bacteriovoracaceae</taxon>
        <taxon>Peredibacter</taxon>
    </lineage>
</organism>
<name>A0AAX4HLB3_9BACT</name>
<accession>A0AAX4HLB3</accession>
<dbReference type="EMBL" id="CP139487">
    <property type="protein sequence ID" value="WPU63918.1"/>
    <property type="molecule type" value="Genomic_DNA"/>
</dbReference>
<evidence type="ECO:0000313" key="3">
    <source>
        <dbReference type="Proteomes" id="UP001324634"/>
    </source>
</evidence>